<keyword evidence="2" id="KW-1185">Reference proteome</keyword>
<organism evidence="1 2">
    <name type="scientific">Parasponia andersonii</name>
    <name type="common">Sponia andersonii</name>
    <dbReference type="NCBI Taxonomy" id="3476"/>
    <lineage>
        <taxon>Eukaryota</taxon>
        <taxon>Viridiplantae</taxon>
        <taxon>Streptophyta</taxon>
        <taxon>Embryophyta</taxon>
        <taxon>Tracheophyta</taxon>
        <taxon>Spermatophyta</taxon>
        <taxon>Magnoliopsida</taxon>
        <taxon>eudicotyledons</taxon>
        <taxon>Gunneridae</taxon>
        <taxon>Pentapetalae</taxon>
        <taxon>rosids</taxon>
        <taxon>fabids</taxon>
        <taxon>Rosales</taxon>
        <taxon>Cannabaceae</taxon>
        <taxon>Parasponia</taxon>
    </lineage>
</organism>
<dbReference type="Proteomes" id="UP000237105">
    <property type="component" value="Unassembled WGS sequence"/>
</dbReference>
<accession>A0A2P5BNM4</accession>
<dbReference type="AlphaFoldDB" id="A0A2P5BNM4"/>
<proteinExistence type="predicted"/>
<feature type="non-terminal residue" evidence="1">
    <location>
        <position position="1"/>
    </location>
</feature>
<dbReference type="EMBL" id="JXTB01000246">
    <property type="protein sequence ID" value="PON50396.1"/>
    <property type="molecule type" value="Genomic_DNA"/>
</dbReference>
<reference evidence="2" key="1">
    <citation type="submission" date="2016-06" db="EMBL/GenBank/DDBJ databases">
        <title>Parallel loss of symbiosis genes in relatives of nitrogen-fixing non-legume Parasponia.</title>
        <authorList>
            <person name="Van Velzen R."/>
            <person name="Holmer R."/>
            <person name="Bu F."/>
            <person name="Rutten L."/>
            <person name="Van Zeijl A."/>
            <person name="Liu W."/>
            <person name="Santuari L."/>
            <person name="Cao Q."/>
            <person name="Sharma T."/>
            <person name="Shen D."/>
            <person name="Roswanjaya Y."/>
            <person name="Wardhani T."/>
            <person name="Kalhor M.S."/>
            <person name="Jansen J."/>
            <person name="Van den Hoogen J."/>
            <person name="Gungor B."/>
            <person name="Hartog M."/>
            <person name="Hontelez J."/>
            <person name="Verver J."/>
            <person name="Yang W.-C."/>
            <person name="Schijlen E."/>
            <person name="Repin R."/>
            <person name="Schilthuizen M."/>
            <person name="Schranz E."/>
            <person name="Heidstra R."/>
            <person name="Miyata K."/>
            <person name="Fedorova E."/>
            <person name="Kohlen W."/>
            <person name="Bisseling T."/>
            <person name="Smit S."/>
            <person name="Geurts R."/>
        </authorList>
    </citation>
    <scope>NUCLEOTIDE SEQUENCE [LARGE SCALE GENOMIC DNA]</scope>
    <source>
        <strain evidence="2">cv. WU1-14</strain>
    </source>
</reference>
<evidence type="ECO:0000313" key="1">
    <source>
        <dbReference type="EMBL" id="PON50396.1"/>
    </source>
</evidence>
<sequence length="150" mass="17144">ELEVVLESFPLSKFVKRPNLRSYTKSLVLWHYSFGAAVLELMPKIPLHSSALVSPIFSFLRFCPFSSHFVSIRSFSSKTLTEMKLTLKHKNFKGKKKNQSEDRGIYQIIYEICTYQVNQHSDFACQTKTKTKQTDSTLPSSLSSLGTIKV</sequence>
<protein>
    <submittedName>
        <fullName evidence="1">Uncharacterized protein</fullName>
    </submittedName>
</protein>
<evidence type="ECO:0000313" key="2">
    <source>
        <dbReference type="Proteomes" id="UP000237105"/>
    </source>
</evidence>
<comment type="caution">
    <text evidence="1">The sequence shown here is derived from an EMBL/GenBank/DDBJ whole genome shotgun (WGS) entry which is preliminary data.</text>
</comment>
<gene>
    <name evidence="1" type="ORF">PanWU01x14_223680</name>
</gene>
<name>A0A2P5BNM4_PARAD</name>